<keyword evidence="8" id="KW-0175">Coiled coil</keyword>
<dbReference type="SUPFAM" id="SSF46689">
    <property type="entry name" value="Homeodomain-like"/>
    <property type="match status" value="1"/>
</dbReference>
<keyword evidence="2 7" id="KW-0805">Transcription regulation</keyword>
<comment type="function">
    <text evidence="7">Transcription factor.</text>
</comment>
<evidence type="ECO:0000256" key="5">
    <source>
        <dbReference type="PROSITE-ProRule" id="PRU00108"/>
    </source>
</evidence>
<gene>
    <name evidence="11" type="ORF">BDA96_09G256700</name>
</gene>
<dbReference type="PANTHER" id="PTHR24326">
    <property type="entry name" value="HOMEOBOX-LEUCINE ZIPPER PROTEIN"/>
    <property type="match status" value="1"/>
</dbReference>
<dbReference type="Gene3D" id="1.10.10.60">
    <property type="entry name" value="Homeodomain-like"/>
    <property type="match status" value="1"/>
</dbReference>
<dbReference type="CDD" id="cd00086">
    <property type="entry name" value="homeodomain"/>
    <property type="match status" value="1"/>
</dbReference>
<comment type="caution">
    <text evidence="11">The sequence shown here is derived from an EMBL/GenBank/DDBJ whole genome shotgun (WGS) entry which is preliminary data.</text>
</comment>
<dbReference type="Proteomes" id="UP000807115">
    <property type="component" value="Chromosome 9"/>
</dbReference>
<reference evidence="11" key="1">
    <citation type="journal article" date="2019" name="BMC Genomics">
        <title>A new reference genome for Sorghum bicolor reveals high levels of sequence similarity between sweet and grain genotypes: implications for the genetics of sugar metabolism.</title>
        <authorList>
            <person name="Cooper E.A."/>
            <person name="Brenton Z.W."/>
            <person name="Flinn B.S."/>
            <person name="Jenkins J."/>
            <person name="Shu S."/>
            <person name="Flowers D."/>
            <person name="Luo F."/>
            <person name="Wang Y."/>
            <person name="Xia P."/>
            <person name="Barry K."/>
            <person name="Daum C."/>
            <person name="Lipzen A."/>
            <person name="Yoshinaga Y."/>
            <person name="Schmutz J."/>
            <person name="Saski C."/>
            <person name="Vermerris W."/>
            <person name="Kresovich S."/>
        </authorList>
    </citation>
    <scope>NUCLEOTIDE SEQUENCE</scope>
</reference>
<keyword evidence="3 7" id="KW-0804">Transcription</keyword>
<evidence type="ECO:0000256" key="8">
    <source>
        <dbReference type="SAM" id="Coils"/>
    </source>
</evidence>
<reference evidence="11" key="2">
    <citation type="submission" date="2020-10" db="EMBL/GenBank/DDBJ databases">
        <authorList>
            <person name="Cooper E.A."/>
            <person name="Brenton Z.W."/>
            <person name="Flinn B.S."/>
            <person name="Jenkins J."/>
            <person name="Shu S."/>
            <person name="Flowers D."/>
            <person name="Luo F."/>
            <person name="Wang Y."/>
            <person name="Xia P."/>
            <person name="Barry K."/>
            <person name="Daum C."/>
            <person name="Lipzen A."/>
            <person name="Yoshinaga Y."/>
            <person name="Schmutz J."/>
            <person name="Saski C."/>
            <person name="Vermerris W."/>
            <person name="Kresovich S."/>
        </authorList>
    </citation>
    <scope>NUCLEOTIDE SEQUENCE</scope>
</reference>
<dbReference type="InterPro" id="IPR009057">
    <property type="entry name" value="Homeodomain-like_sf"/>
</dbReference>
<evidence type="ECO:0000313" key="12">
    <source>
        <dbReference type="Proteomes" id="UP000807115"/>
    </source>
</evidence>
<keyword evidence="5 6" id="KW-0539">Nucleus</keyword>
<evidence type="ECO:0000256" key="2">
    <source>
        <dbReference type="ARBA" id="ARBA00023015"/>
    </source>
</evidence>
<dbReference type="GO" id="GO:0005634">
    <property type="term" value="C:nucleus"/>
    <property type="evidence" value="ECO:0007669"/>
    <property type="project" value="UniProtKB-SubCell"/>
</dbReference>
<dbReference type="EMBL" id="CM027688">
    <property type="protein sequence ID" value="KAG0519350.1"/>
    <property type="molecule type" value="Genomic_DNA"/>
</dbReference>
<feature type="compositionally biased region" description="Low complexity" evidence="9">
    <location>
        <begin position="244"/>
        <end position="258"/>
    </location>
</feature>
<sequence length="292" mass="31739">MDSTDKSSSGLETAIVVVDGANTPQNTSSTRSMALLDMNQPANVRDEDVLYLEGGGGGSSSQQRSYARLSQEQMDHLETMFQQNQFPDTKTKEELADRIGMTLDKVHIWFRTRRTRFNQIKRDENQKQQVNTLIDEIKLLAEQNTSLTAQNTSLTEKIVKLTERVSSLAEKVISLFEQNSSLTKEKHRLESELAEIKAAPMPPVMLPIHGLPQVFVALCRVCSPIFKDTAAAAAGALPGSQKGSASASSSASTSTAKAKLCPDCLKTLEKMEAMVASFAQRQQGGASGRGSA</sequence>
<dbReference type="SMART" id="SM00389">
    <property type="entry name" value="HOX"/>
    <property type="match status" value="1"/>
</dbReference>
<accession>A0A921QDY5</accession>
<dbReference type="GO" id="GO:0000981">
    <property type="term" value="F:DNA-binding transcription factor activity, RNA polymerase II-specific"/>
    <property type="evidence" value="ECO:0007669"/>
    <property type="project" value="UniProtKB-UniRule"/>
</dbReference>
<organism evidence="11 12">
    <name type="scientific">Sorghum bicolor</name>
    <name type="common">Sorghum</name>
    <name type="synonym">Sorghum vulgare</name>
    <dbReference type="NCBI Taxonomy" id="4558"/>
    <lineage>
        <taxon>Eukaryota</taxon>
        <taxon>Viridiplantae</taxon>
        <taxon>Streptophyta</taxon>
        <taxon>Embryophyta</taxon>
        <taxon>Tracheophyta</taxon>
        <taxon>Spermatophyta</taxon>
        <taxon>Magnoliopsida</taxon>
        <taxon>Liliopsida</taxon>
        <taxon>Poales</taxon>
        <taxon>Poaceae</taxon>
        <taxon>PACMAD clade</taxon>
        <taxon>Panicoideae</taxon>
        <taxon>Andropogonodae</taxon>
        <taxon>Andropogoneae</taxon>
        <taxon>Sorghinae</taxon>
        <taxon>Sorghum</taxon>
    </lineage>
</organism>
<evidence type="ECO:0000256" key="4">
    <source>
        <dbReference type="ARBA" id="ARBA00025748"/>
    </source>
</evidence>
<dbReference type="GO" id="GO:0003677">
    <property type="term" value="F:DNA binding"/>
    <property type="evidence" value="ECO:0007669"/>
    <property type="project" value="UniProtKB-UniRule"/>
</dbReference>
<dbReference type="PANTHER" id="PTHR24326:SF606">
    <property type="entry name" value="HOMEOBOX-LEUCINE ZIPPER PROTEIN ATHB-54"/>
    <property type="match status" value="1"/>
</dbReference>
<keyword evidence="5 6" id="KW-0371">Homeobox</keyword>
<protein>
    <recommendedName>
        <fullName evidence="7">Homeobox-leucine zipper protein</fullName>
    </recommendedName>
    <alternativeName>
        <fullName evidence="7">HD-ZIP protein</fullName>
    </alternativeName>
    <alternativeName>
        <fullName evidence="7">Homeodomain transcription factor</fullName>
    </alternativeName>
</protein>
<comment type="subcellular location">
    <subcellularLocation>
        <location evidence="1 5 6">Nucleus</location>
    </subcellularLocation>
</comment>
<feature type="DNA-binding region" description="Homeobox" evidence="5">
    <location>
        <begin position="62"/>
        <end position="121"/>
    </location>
</feature>
<name>A0A921QDY5_SORBI</name>
<feature type="domain" description="Homeobox" evidence="10">
    <location>
        <begin position="60"/>
        <end position="120"/>
    </location>
</feature>
<dbReference type="InterPro" id="IPR001356">
    <property type="entry name" value="HD"/>
</dbReference>
<comment type="similarity">
    <text evidence="4 7">Belongs to the HD-ZIP homeobox family. Class I subfamily.</text>
</comment>
<dbReference type="InterPro" id="IPR045224">
    <property type="entry name" value="HDZip_class_I_plant"/>
</dbReference>
<evidence type="ECO:0000256" key="1">
    <source>
        <dbReference type="ARBA" id="ARBA00004123"/>
    </source>
</evidence>
<evidence type="ECO:0000256" key="9">
    <source>
        <dbReference type="SAM" id="MobiDB-lite"/>
    </source>
</evidence>
<dbReference type="AlphaFoldDB" id="A0A921QDY5"/>
<feature type="coiled-coil region" evidence="8">
    <location>
        <begin position="130"/>
        <end position="199"/>
    </location>
</feature>
<keyword evidence="5 6" id="KW-0238">DNA-binding</keyword>
<evidence type="ECO:0000313" key="11">
    <source>
        <dbReference type="EMBL" id="KAG0519350.1"/>
    </source>
</evidence>
<evidence type="ECO:0000259" key="10">
    <source>
        <dbReference type="PROSITE" id="PS50071"/>
    </source>
</evidence>
<evidence type="ECO:0000256" key="6">
    <source>
        <dbReference type="RuleBase" id="RU000682"/>
    </source>
</evidence>
<evidence type="ECO:0000256" key="7">
    <source>
        <dbReference type="RuleBase" id="RU369038"/>
    </source>
</evidence>
<dbReference type="Pfam" id="PF00046">
    <property type="entry name" value="Homeodomain"/>
    <property type="match status" value="1"/>
</dbReference>
<evidence type="ECO:0000256" key="3">
    <source>
        <dbReference type="ARBA" id="ARBA00023163"/>
    </source>
</evidence>
<feature type="region of interest" description="Disordered" evidence="9">
    <location>
        <begin position="237"/>
        <end position="258"/>
    </location>
</feature>
<dbReference type="PROSITE" id="PS50071">
    <property type="entry name" value="HOMEOBOX_2"/>
    <property type="match status" value="1"/>
</dbReference>
<proteinExistence type="inferred from homology"/>